<evidence type="ECO:0000256" key="5">
    <source>
        <dbReference type="ARBA" id="ARBA00023242"/>
    </source>
</evidence>
<dbReference type="GO" id="GO:0006351">
    <property type="term" value="P:DNA-templated transcription"/>
    <property type="evidence" value="ECO:0007669"/>
    <property type="project" value="InterPro"/>
</dbReference>
<keyword evidence="3" id="KW-0240">DNA-directed RNA polymerase</keyword>
<feature type="region of interest" description="Disordered" evidence="6">
    <location>
        <begin position="1"/>
        <end position="29"/>
    </location>
</feature>
<dbReference type="GO" id="GO:0005730">
    <property type="term" value="C:nucleolus"/>
    <property type="evidence" value="ECO:0007669"/>
    <property type="project" value="UniProtKB-SubCell"/>
</dbReference>
<comment type="similarity">
    <text evidence="2">Belongs to the eukaryotic RPA49/POLR1E RNA polymerase subunit family.</text>
</comment>
<dbReference type="OrthoDB" id="532500at2759"/>
<comment type="caution">
    <text evidence="7">The sequence shown here is derived from an EMBL/GenBank/DDBJ whole genome shotgun (WGS) entry which is preliminary data.</text>
</comment>
<comment type="subcellular location">
    <subcellularLocation>
        <location evidence="1">Nucleus</location>
        <location evidence="1">Nucleolus</location>
    </subcellularLocation>
</comment>
<reference evidence="7" key="1">
    <citation type="submission" date="2020-11" db="EMBL/GenBank/DDBJ databases">
        <authorList>
            <consortium name="DOE Joint Genome Institute"/>
            <person name="Ahrendt S."/>
            <person name="Riley R."/>
            <person name="Andreopoulos W."/>
            <person name="Labutti K."/>
            <person name="Pangilinan J."/>
            <person name="Ruiz-Duenas F.J."/>
            <person name="Barrasa J.M."/>
            <person name="Sanchez-Garcia M."/>
            <person name="Camarero S."/>
            <person name="Miyauchi S."/>
            <person name="Serrano A."/>
            <person name="Linde D."/>
            <person name="Babiker R."/>
            <person name="Drula E."/>
            <person name="Ayuso-Fernandez I."/>
            <person name="Pacheco R."/>
            <person name="Padilla G."/>
            <person name="Ferreira P."/>
            <person name="Barriuso J."/>
            <person name="Kellner H."/>
            <person name="Castanera R."/>
            <person name="Alfaro M."/>
            <person name="Ramirez L."/>
            <person name="Pisabarro A.G."/>
            <person name="Kuo A."/>
            <person name="Tritt A."/>
            <person name="Lipzen A."/>
            <person name="He G."/>
            <person name="Yan M."/>
            <person name="Ng V."/>
            <person name="Cullen D."/>
            <person name="Martin F."/>
            <person name="Rosso M.-N."/>
            <person name="Henrissat B."/>
            <person name="Hibbett D."/>
            <person name="Martinez A.T."/>
            <person name="Grigoriev I.V."/>
        </authorList>
    </citation>
    <scope>NUCLEOTIDE SEQUENCE</scope>
    <source>
        <strain evidence="7">CBS 506.95</strain>
    </source>
</reference>
<organism evidence="7 8">
    <name type="scientific">Crepidotus variabilis</name>
    <dbReference type="NCBI Taxonomy" id="179855"/>
    <lineage>
        <taxon>Eukaryota</taxon>
        <taxon>Fungi</taxon>
        <taxon>Dikarya</taxon>
        <taxon>Basidiomycota</taxon>
        <taxon>Agaricomycotina</taxon>
        <taxon>Agaricomycetes</taxon>
        <taxon>Agaricomycetidae</taxon>
        <taxon>Agaricales</taxon>
        <taxon>Agaricineae</taxon>
        <taxon>Crepidotaceae</taxon>
        <taxon>Crepidotus</taxon>
    </lineage>
</organism>
<evidence type="ECO:0000313" key="8">
    <source>
        <dbReference type="Proteomes" id="UP000807306"/>
    </source>
</evidence>
<dbReference type="PANTHER" id="PTHR14440">
    <property type="entry name" value="DNA-DIRECTED RNA POLYMERASE I SUBUNIT RPA49"/>
    <property type="match status" value="1"/>
</dbReference>
<name>A0A9P6JM86_9AGAR</name>
<dbReference type="GO" id="GO:0003677">
    <property type="term" value="F:DNA binding"/>
    <property type="evidence" value="ECO:0007669"/>
    <property type="project" value="InterPro"/>
</dbReference>
<keyword evidence="5" id="KW-0539">Nucleus</keyword>
<protein>
    <submittedName>
        <fullName evidence="7">Rpa49 subunit specific to nuclear RNA polymerase I</fullName>
    </submittedName>
</protein>
<dbReference type="AlphaFoldDB" id="A0A9P6JM86"/>
<dbReference type="InterPro" id="IPR009668">
    <property type="entry name" value="RNA_pol-assoc_fac_A49-like"/>
</dbReference>
<gene>
    <name evidence="7" type="ORF">CPB83DRAFT_858526</name>
</gene>
<evidence type="ECO:0000256" key="2">
    <source>
        <dbReference type="ARBA" id="ARBA00009430"/>
    </source>
</evidence>
<dbReference type="Pfam" id="PF06870">
    <property type="entry name" value="RNA_pol_I_A49"/>
    <property type="match status" value="1"/>
</dbReference>
<dbReference type="GO" id="GO:0000428">
    <property type="term" value="C:DNA-directed RNA polymerase complex"/>
    <property type="evidence" value="ECO:0007669"/>
    <property type="project" value="UniProtKB-KW"/>
</dbReference>
<proteinExistence type="inferred from homology"/>
<evidence type="ECO:0000313" key="7">
    <source>
        <dbReference type="EMBL" id="KAF9526022.1"/>
    </source>
</evidence>
<sequence>MSEIKSKSGSKKRKRDESPESRFELSSSVSGKIGPLLVSYPAVQAPESTAFKCYSRKRSKNDEEEQNLLVVGETSSVEFVSNEDECRRVAESGCRYLLAVRNKRTGIISLLPTTKTPHILKHTVKALKSIPSSAAPSKVEFVAAKNTLGETFGTKKQKANIKAQERNKIDVGAMEGVMGYVMDSIDKGAENLMTAEEAKEVEDTNRLIPPFSATATSLDDVYPLHDLIPEPEWKALIISPFDAAETYQERVALLPFRQSYYLHDHLKALSDPTAKSRKKNTKILLYISAMLAFRKATEFKKIEKEKVYERLSGVPGIVIDSLLSRFTETSRGSSSYQATSSTKTSLLTHIFALCLKLDNYATDTKLLAHDLSMPPTEVNQLFQSLGCKMTKLGERERARLGLGSDASENKRAVLTAPVEFPKPKRRRNTRK</sequence>
<keyword evidence="8" id="KW-1185">Reference proteome</keyword>
<accession>A0A9P6JM86</accession>
<keyword evidence="4" id="KW-0804">Transcription</keyword>
<evidence type="ECO:0000256" key="6">
    <source>
        <dbReference type="SAM" id="MobiDB-lite"/>
    </source>
</evidence>
<evidence type="ECO:0000256" key="1">
    <source>
        <dbReference type="ARBA" id="ARBA00004604"/>
    </source>
</evidence>
<evidence type="ECO:0000256" key="3">
    <source>
        <dbReference type="ARBA" id="ARBA00022478"/>
    </source>
</evidence>
<dbReference type="EMBL" id="MU157876">
    <property type="protein sequence ID" value="KAF9526022.1"/>
    <property type="molecule type" value="Genomic_DNA"/>
</dbReference>
<dbReference type="Proteomes" id="UP000807306">
    <property type="component" value="Unassembled WGS sequence"/>
</dbReference>
<evidence type="ECO:0000256" key="4">
    <source>
        <dbReference type="ARBA" id="ARBA00023163"/>
    </source>
</evidence>